<dbReference type="AlphaFoldDB" id="A0AAV7FEQ6"/>
<accession>A0AAV7FEQ6</accession>
<keyword evidence="3" id="KW-1185">Reference proteome</keyword>
<proteinExistence type="predicted"/>
<evidence type="ECO:0000256" key="1">
    <source>
        <dbReference type="SAM" id="MobiDB-lite"/>
    </source>
</evidence>
<sequence length="221" mass="23115">MGASRESEVDGASTLELQGSTLAASRVWEGQPLNKRKGRKCMLSSSTTTTTYCSTLFRHELTLSHESLINLHDDPLVVLLQRTLPEPDPGGDVAAVGKSPAEDAGVGEGEHHFNVGVPESDQESSRRADPEQSESRRDPDPPEPAPPPPIGGGRRRRCLCCVCGCGGGFEGGDLNAGVSASATAFGGGGRLAGIEADVAFPSPVSPETFHERTRVGAGMRP</sequence>
<protein>
    <submittedName>
        <fullName evidence="2">Uncharacterized protein</fullName>
    </submittedName>
</protein>
<evidence type="ECO:0000313" key="3">
    <source>
        <dbReference type="Proteomes" id="UP000825729"/>
    </source>
</evidence>
<reference evidence="2 3" key="1">
    <citation type="submission" date="2021-07" db="EMBL/GenBank/DDBJ databases">
        <title>The Aristolochia fimbriata genome: insights into angiosperm evolution, floral development and chemical biosynthesis.</title>
        <authorList>
            <person name="Jiao Y."/>
        </authorList>
    </citation>
    <scope>NUCLEOTIDE SEQUENCE [LARGE SCALE GENOMIC DNA]</scope>
    <source>
        <strain evidence="2">IBCAS-2021</strain>
        <tissue evidence="2">Leaf</tissue>
    </source>
</reference>
<comment type="caution">
    <text evidence="2">The sequence shown here is derived from an EMBL/GenBank/DDBJ whole genome shotgun (WGS) entry which is preliminary data.</text>
</comment>
<dbReference type="EMBL" id="JAINDJ010000002">
    <property type="protein sequence ID" value="KAG9459509.1"/>
    <property type="molecule type" value="Genomic_DNA"/>
</dbReference>
<name>A0AAV7FEQ6_ARIFI</name>
<gene>
    <name evidence="2" type="ORF">H6P81_004017</name>
</gene>
<dbReference type="Proteomes" id="UP000825729">
    <property type="component" value="Unassembled WGS sequence"/>
</dbReference>
<evidence type="ECO:0000313" key="2">
    <source>
        <dbReference type="EMBL" id="KAG9459509.1"/>
    </source>
</evidence>
<feature type="region of interest" description="Disordered" evidence="1">
    <location>
        <begin position="88"/>
        <end position="151"/>
    </location>
</feature>
<organism evidence="2 3">
    <name type="scientific">Aristolochia fimbriata</name>
    <name type="common">White veined hardy Dutchman's pipe vine</name>
    <dbReference type="NCBI Taxonomy" id="158543"/>
    <lineage>
        <taxon>Eukaryota</taxon>
        <taxon>Viridiplantae</taxon>
        <taxon>Streptophyta</taxon>
        <taxon>Embryophyta</taxon>
        <taxon>Tracheophyta</taxon>
        <taxon>Spermatophyta</taxon>
        <taxon>Magnoliopsida</taxon>
        <taxon>Magnoliidae</taxon>
        <taxon>Piperales</taxon>
        <taxon>Aristolochiaceae</taxon>
        <taxon>Aristolochia</taxon>
    </lineage>
</organism>
<feature type="compositionally biased region" description="Basic and acidic residues" evidence="1">
    <location>
        <begin position="123"/>
        <end position="140"/>
    </location>
</feature>